<dbReference type="EMBL" id="PFCQ01000001">
    <property type="protein sequence ID" value="PIR68595.1"/>
    <property type="molecule type" value="Genomic_DNA"/>
</dbReference>
<evidence type="ECO:0000313" key="1">
    <source>
        <dbReference type="EMBL" id="PIR68595.1"/>
    </source>
</evidence>
<protein>
    <submittedName>
        <fullName evidence="1">Uncharacterized protein</fullName>
    </submittedName>
</protein>
<sequence length="571" mass="68085">NMKSENKTCQNCKQEFTIEPEDFKYYEKIKVPAPTWCPECRRQRRFTWRNERALYKRSCDLCKKKIISTYPENTSFPVFCRECWYGDGWDATAYGREYDFSRPFFEQLKELFDSVPRLALWQRNVINSEYSNMTGESKNVYLSISVVLGSENIFYSKSIDASSNIFDSYNLKKCENCYENIEGERNYGCQYLSLSRNCIDSYFLIDCANCSNCFMSSNLRNKKFFIRNQQYSEEEYFKKIKEFNLGSRKERLKFINEFKTLRENAIYKFANNIKTVNSTGNNLLNTKNCHFCFDIYDSEDSKYCYRAFILKDCMDFDYGESEMTYEYITGAKNCYNVRFSYSAMENVRNAEYVHSCISSVNLLACFGIKNKKNVIFNKVFSKEEFNKLREQIIKQMNDVPYVDKKGRVYKYGEFFPTELSSHAYNETVAQDFYPITKMEAKNKGYEWRDPEEKNYSITISYDKIPDDIKKVEEGILAEVLECEHQMKCNHQCLHVFRITLDELQFYKKNNIPLPNKCSNCRYYERFAQIPPPKLWYRKCMKEGCLNKFETSYAPERPEKVYCESCYNKEVY</sequence>
<name>A0A2H0TE78_9BACT</name>
<gene>
    <name evidence="1" type="ORF">COU49_00005</name>
</gene>
<evidence type="ECO:0000313" key="2">
    <source>
        <dbReference type="Proteomes" id="UP000230094"/>
    </source>
</evidence>
<dbReference type="AlphaFoldDB" id="A0A2H0TE78"/>
<feature type="non-terminal residue" evidence="1">
    <location>
        <position position="1"/>
    </location>
</feature>
<dbReference type="Proteomes" id="UP000230094">
    <property type="component" value="Unassembled WGS sequence"/>
</dbReference>
<comment type="caution">
    <text evidence="1">The sequence shown here is derived from an EMBL/GenBank/DDBJ whole genome shotgun (WGS) entry which is preliminary data.</text>
</comment>
<reference evidence="2" key="1">
    <citation type="submission" date="2017-09" db="EMBL/GenBank/DDBJ databases">
        <title>Depth-based differentiation of microbial function through sediment-hosted aquifers and enrichment of novel symbionts in the deep terrestrial subsurface.</title>
        <authorList>
            <person name="Probst A.J."/>
            <person name="Ladd B."/>
            <person name="Jarett J.K."/>
            <person name="Geller-Mcgrath D.E."/>
            <person name="Sieber C.M.K."/>
            <person name="Emerson J.B."/>
            <person name="Anantharaman K."/>
            <person name="Thomas B.C."/>
            <person name="Malmstrom R."/>
            <person name="Stieglmeier M."/>
            <person name="Klingl A."/>
            <person name="Woyke T."/>
            <person name="Ryan C.M."/>
            <person name="Banfield J.F."/>
        </authorList>
    </citation>
    <scope>NUCLEOTIDE SEQUENCE [LARGE SCALE GENOMIC DNA]</scope>
</reference>
<proteinExistence type="predicted"/>
<accession>A0A2H0TE78</accession>
<organism evidence="1 2">
    <name type="scientific">Candidatus Nomurabacteria bacterium CG10_big_fil_rev_8_21_14_0_10_35_16</name>
    <dbReference type="NCBI Taxonomy" id="1974731"/>
    <lineage>
        <taxon>Bacteria</taxon>
        <taxon>Candidatus Nomuraibacteriota</taxon>
    </lineage>
</organism>